<reference evidence="1" key="2">
    <citation type="journal article" date="2015" name="Data Brief">
        <title>Shoot transcriptome of the giant reed, Arundo donax.</title>
        <authorList>
            <person name="Barrero R.A."/>
            <person name="Guerrero F.D."/>
            <person name="Moolhuijzen P."/>
            <person name="Goolsby J.A."/>
            <person name="Tidwell J."/>
            <person name="Bellgard S.E."/>
            <person name="Bellgard M.I."/>
        </authorList>
    </citation>
    <scope>NUCLEOTIDE SEQUENCE</scope>
    <source>
        <tissue evidence="1">Shoot tissue taken approximately 20 cm above the soil surface</tissue>
    </source>
</reference>
<proteinExistence type="predicted"/>
<organism evidence="1">
    <name type="scientific">Arundo donax</name>
    <name type="common">Giant reed</name>
    <name type="synonym">Donax arundinaceus</name>
    <dbReference type="NCBI Taxonomy" id="35708"/>
    <lineage>
        <taxon>Eukaryota</taxon>
        <taxon>Viridiplantae</taxon>
        <taxon>Streptophyta</taxon>
        <taxon>Embryophyta</taxon>
        <taxon>Tracheophyta</taxon>
        <taxon>Spermatophyta</taxon>
        <taxon>Magnoliopsida</taxon>
        <taxon>Liliopsida</taxon>
        <taxon>Poales</taxon>
        <taxon>Poaceae</taxon>
        <taxon>PACMAD clade</taxon>
        <taxon>Arundinoideae</taxon>
        <taxon>Arundineae</taxon>
        <taxon>Arundo</taxon>
    </lineage>
</organism>
<name>A0A0A9GQQ9_ARUDO</name>
<reference evidence="1" key="1">
    <citation type="submission" date="2014-09" db="EMBL/GenBank/DDBJ databases">
        <authorList>
            <person name="Magalhaes I.L.F."/>
            <person name="Oliveira U."/>
            <person name="Santos F.R."/>
            <person name="Vidigal T.H.D.A."/>
            <person name="Brescovit A.D."/>
            <person name="Santos A.J."/>
        </authorList>
    </citation>
    <scope>NUCLEOTIDE SEQUENCE</scope>
    <source>
        <tissue evidence="1">Shoot tissue taken approximately 20 cm above the soil surface</tissue>
    </source>
</reference>
<evidence type="ECO:0000313" key="1">
    <source>
        <dbReference type="EMBL" id="JAE25739.1"/>
    </source>
</evidence>
<protein>
    <submittedName>
        <fullName evidence="1">Uncharacterized protein</fullName>
    </submittedName>
</protein>
<dbReference type="AlphaFoldDB" id="A0A0A9GQQ9"/>
<dbReference type="EMBL" id="GBRH01172157">
    <property type="protein sequence ID" value="JAE25739.1"/>
    <property type="molecule type" value="Transcribed_RNA"/>
</dbReference>
<accession>A0A0A9GQQ9</accession>
<sequence>MECNTANEMARLSQGENPCQHPMEASCLATVCISSFHNKNNTIVSTVYLHPVKLRIL</sequence>